<evidence type="ECO:0000256" key="2">
    <source>
        <dbReference type="PROSITE-ProRule" id="PRU00708"/>
    </source>
</evidence>
<dbReference type="InterPro" id="IPR011990">
    <property type="entry name" value="TPR-like_helical_dom_sf"/>
</dbReference>
<dbReference type="EMBL" id="CP039353">
    <property type="protein sequence ID" value="QCE07069.1"/>
    <property type="molecule type" value="Genomic_DNA"/>
</dbReference>
<accession>A0A4D6N3J8</accession>
<name>A0A4D6N3J8_VIGUN</name>
<feature type="region of interest" description="Disordered" evidence="3">
    <location>
        <begin position="1"/>
        <end position="25"/>
    </location>
</feature>
<dbReference type="Gene3D" id="1.25.40.10">
    <property type="entry name" value="Tetratricopeptide repeat domain"/>
    <property type="match status" value="1"/>
</dbReference>
<dbReference type="PROSITE" id="PS51375">
    <property type="entry name" value="PPR"/>
    <property type="match status" value="1"/>
</dbReference>
<keyword evidence="5" id="KW-1185">Reference proteome</keyword>
<sequence length="472" mass="53843">MHARQAVSEQNPEITKNNAYQSDNPCNYDRTRHNRVYTINSTQKQLPLPGFLAKFGLATRLENGYLVHGELKIIAIRALYVKMIKGFVKSEMLTRCELPRQTYNFFIKGIGRALKLDLCMEVFELMERNGVEPNFLSRAFVLMIKVGLNPSLECYKESQLKGEIELSKSGMDKARLLFARICQKGYEPNGWTYDIMNYQLLPFATTAGGAGMSYAKQTKEQCSQNGKYMVAWHLSCHLCLTRSTCNIICSRVTQYTIIAKHKQIGFETEEGNLLGPIRTSHNTHIHIDNTTQGFFVFIHHPEPQLKRCHSEPQLKECHVLNPYPEPQLKGYVSSHNSRNTSKPTFEVSPKPCRPRSSKASKHNFCLNNIACVALEPANPTARRYTRTCVVLFSRHTSQIAHSKPVNDLNTLSTDQKSPRKPKTLKSNQFGSHRLAGVYHRQALHPETQKTGWQTCVTWRLGLYRQPISLQEP</sequence>
<protein>
    <submittedName>
        <fullName evidence="4">Pentatricopeptide repeat</fullName>
    </submittedName>
</protein>
<dbReference type="NCBIfam" id="TIGR00756">
    <property type="entry name" value="PPR"/>
    <property type="match status" value="1"/>
</dbReference>
<evidence type="ECO:0000313" key="5">
    <source>
        <dbReference type="Proteomes" id="UP000501690"/>
    </source>
</evidence>
<organism evidence="4 5">
    <name type="scientific">Vigna unguiculata</name>
    <name type="common">Cowpea</name>
    <dbReference type="NCBI Taxonomy" id="3917"/>
    <lineage>
        <taxon>Eukaryota</taxon>
        <taxon>Viridiplantae</taxon>
        <taxon>Streptophyta</taxon>
        <taxon>Embryophyta</taxon>
        <taxon>Tracheophyta</taxon>
        <taxon>Spermatophyta</taxon>
        <taxon>Magnoliopsida</taxon>
        <taxon>eudicotyledons</taxon>
        <taxon>Gunneridae</taxon>
        <taxon>Pentapetalae</taxon>
        <taxon>rosids</taxon>
        <taxon>fabids</taxon>
        <taxon>Fabales</taxon>
        <taxon>Fabaceae</taxon>
        <taxon>Papilionoideae</taxon>
        <taxon>50 kb inversion clade</taxon>
        <taxon>NPAAA clade</taxon>
        <taxon>indigoferoid/millettioid clade</taxon>
        <taxon>Phaseoleae</taxon>
        <taxon>Vigna</taxon>
    </lineage>
</organism>
<reference evidence="4 5" key="1">
    <citation type="submission" date="2019-04" db="EMBL/GenBank/DDBJ databases">
        <title>An improved genome assembly and genetic linkage map for asparagus bean, Vigna unguiculata ssp. sesquipedialis.</title>
        <authorList>
            <person name="Xia Q."/>
            <person name="Zhang R."/>
            <person name="Dong Y."/>
        </authorList>
    </citation>
    <scope>NUCLEOTIDE SEQUENCE [LARGE SCALE GENOMIC DNA]</scope>
    <source>
        <tissue evidence="4">Leaf</tissue>
    </source>
</reference>
<proteinExistence type="predicted"/>
<dbReference type="Proteomes" id="UP000501690">
    <property type="component" value="Linkage Group LG9"/>
</dbReference>
<dbReference type="AlphaFoldDB" id="A0A4D6N3J8"/>
<feature type="region of interest" description="Disordered" evidence="3">
    <location>
        <begin position="332"/>
        <end position="354"/>
    </location>
</feature>
<feature type="compositionally biased region" description="Polar residues" evidence="3">
    <location>
        <begin position="333"/>
        <end position="343"/>
    </location>
</feature>
<feature type="compositionally biased region" description="Polar residues" evidence="3">
    <location>
        <begin position="7"/>
        <end position="25"/>
    </location>
</feature>
<evidence type="ECO:0000313" key="4">
    <source>
        <dbReference type="EMBL" id="QCE07069.1"/>
    </source>
</evidence>
<evidence type="ECO:0000256" key="1">
    <source>
        <dbReference type="ARBA" id="ARBA00022737"/>
    </source>
</evidence>
<feature type="repeat" description="PPR" evidence="2">
    <location>
        <begin position="99"/>
        <end position="133"/>
    </location>
</feature>
<evidence type="ECO:0000256" key="3">
    <source>
        <dbReference type="SAM" id="MobiDB-lite"/>
    </source>
</evidence>
<feature type="region of interest" description="Disordered" evidence="3">
    <location>
        <begin position="403"/>
        <end position="430"/>
    </location>
</feature>
<gene>
    <name evidence="4" type="ORF">DEO72_LG9g2085</name>
</gene>
<keyword evidence="1" id="KW-0677">Repeat</keyword>
<dbReference type="InterPro" id="IPR002885">
    <property type="entry name" value="PPR_rpt"/>
</dbReference>